<dbReference type="GeneID" id="77467735"/>
<dbReference type="RefSeq" id="WP_005949985.1">
    <property type="nucleotide sequence ID" value="NZ_CP028103.1"/>
</dbReference>
<keyword evidence="2" id="KW-1185">Reference proteome</keyword>
<gene>
    <name evidence="1" type="ORF">C4N18_06985</name>
</gene>
<dbReference type="EMBL" id="CP028103">
    <property type="protein sequence ID" value="AVQ30968.1"/>
    <property type="molecule type" value="Genomic_DNA"/>
</dbReference>
<reference evidence="2" key="1">
    <citation type="journal article" date="2018" name="MSphere">
        <title>Fusobacterium Genomics Using MinION and Illumina Sequencing Enables Genome Completion and Correction.</title>
        <authorList>
            <person name="Todd S.M."/>
            <person name="Settlage R.E."/>
            <person name="Lahmers K.K."/>
            <person name="Slade D.J."/>
        </authorList>
    </citation>
    <scope>NUCLEOTIDE SEQUENCE [LARGE SCALE GENOMIC DNA]</scope>
    <source>
        <strain evidence="2">ATCC 27725</strain>
    </source>
</reference>
<accession>A0ABN5JGF4</accession>
<dbReference type="PANTHER" id="PTHR31118:SF12">
    <property type="entry name" value="CYCLASE-LIKE PROTEIN 2"/>
    <property type="match status" value="1"/>
</dbReference>
<proteinExistence type="predicted"/>
<dbReference type="SUPFAM" id="SSF102198">
    <property type="entry name" value="Putative cyclase"/>
    <property type="match status" value="1"/>
</dbReference>
<evidence type="ECO:0000313" key="2">
    <source>
        <dbReference type="Proteomes" id="UP000241238"/>
    </source>
</evidence>
<sequence>MKIYDLTHKIENNMPAYSNEEKPDIKELFSYKKDGVNITNLGLTSHIGTHLDTPFHILENGKNICDFSIETFFGKGLCISFKNLDNFDFSSIANIDYLLIYTGWDKYWNEEKYFKNYPIISKEVAKKIAASPLKGIGIDCISPDGYDSKELENHNILLKRNKIIVENLCELEKLLEKEFYFSCMPLKIGIDGCPVRAVAIEM</sequence>
<name>A0ABN5JGF4_FUSVA</name>
<organism evidence="1 2">
    <name type="scientific">Fusobacterium varium ATCC 27725</name>
    <dbReference type="NCBI Taxonomy" id="469618"/>
    <lineage>
        <taxon>Bacteria</taxon>
        <taxon>Fusobacteriati</taxon>
        <taxon>Fusobacteriota</taxon>
        <taxon>Fusobacteriia</taxon>
        <taxon>Fusobacteriales</taxon>
        <taxon>Fusobacteriaceae</taxon>
        <taxon>Fusobacterium</taxon>
    </lineage>
</organism>
<protein>
    <submittedName>
        <fullName evidence="1">Cyclase family protein</fullName>
    </submittedName>
</protein>
<dbReference type="InterPro" id="IPR007325">
    <property type="entry name" value="KFase/CYL"/>
</dbReference>
<dbReference type="Proteomes" id="UP000241238">
    <property type="component" value="Chromosome"/>
</dbReference>
<dbReference type="Pfam" id="PF04199">
    <property type="entry name" value="Cyclase"/>
    <property type="match status" value="1"/>
</dbReference>
<evidence type="ECO:0000313" key="1">
    <source>
        <dbReference type="EMBL" id="AVQ30968.1"/>
    </source>
</evidence>
<dbReference type="PANTHER" id="PTHR31118">
    <property type="entry name" value="CYCLASE-LIKE PROTEIN 2"/>
    <property type="match status" value="1"/>
</dbReference>
<dbReference type="InterPro" id="IPR037175">
    <property type="entry name" value="KFase_sf"/>
</dbReference>
<dbReference type="Gene3D" id="3.50.30.50">
    <property type="entry name" value="Putative cyclase"/>
    <property type="match status" value="1"/>
</dbReference>